<keyword evidence="3" id="KW-1185">Reference proteome</keyword>
<feature type="transmembrane region" description="Helical" evidence="1">
    <location>
        <begin position="125"/>
        <end position="142"/>
    </location>
</feature>
<comment type="caution">
    <text evidence="2">The sequence shown here is derived from an EMBL/GenBank/DDBJ whole genome shotgun (WGS) entry which is preliminary data.</text>
</comment>
<reference evidence="3" key="1">
    <citation type="journal article" date="2019" name="Int. J. Syst. Evol. Microbiol.">
        <title>The Global Catalogue of Microorganisms (GCM) 10K type strain sequencing project: providing services to taxonomists for standard genome sequencing and annotation.</title>
        <authorList>
            <consortium name="The Broad Institute Genomics Platform"/>
            <consortium name="The Broad Institute Genome Sequencing Center for Infectious Disease"/>
            <person name="Wu L."/>
            <person name="Ma J."/>
        </authorList>
    </citation>
    <scope>NUCLEOTIDE SEQUENCE [LARGE SCALE GENOMIC DNA]</scope>
    <source>
        <strain evidence="3">CGMCC 1.12851</strain>
    </source>
</reference>
<dbReference type="NCBIfam" id="NF045607">
    <property type="entry name" value="exo_Victor_syst"/>
    <property type="match status" value="1"/>
</dbReference>
<gene>
    <name evidence="2" type="ORF">GCM10010833_33390</name>
</gene>
<evidence type="ECO:0000313" key="2">
    <source>
        <dbReference type="EMBL" id="GGB75487.1"/>
    </source>
</evidence>
<feature type="transmembrane region" description="Helical" evidence="1">
    <location>
        <begin position="72"/>
        <end position="90"/>
    </location>
</feature>
<proteinExistence type="predicted"/>
<dbReference type="Proteomes" id="UP000614261">
    <property type="component" value="Unassembled WGS sequence"/>
</dbReference>
<evidence type="ECO:0000313" key="3">
    <source>
        <dbReference type="Proteomes" id="UP000614261"/>
    </source>
</evidence>
<accession>A0ABQ1JUB2</accession>
<keyword evidence="1" id="KW-1133">Transmembrane helix</keyword>
<keyword evidence="1" id="KW-0472">Membrane</keyword>
<name>A0ABQ1JUB2_9SPHN</name>
<organism evidence="2 3">
    <name type="scientific">Blastomonas aquatica</name>
    <dbReference type="NCBI Taxonomy" id="1510276"/>
    <lineage>
        <taxon>Bacteria</taxon>
        <taxon>Pseudomonadati</taxon>
        <taxon>Pseudomonadota</taxon>
        <taxon>Alphaproteobacteria</taxon>
        <taxon>Sphingomonadales</taxon>
        <taxon>Sphingomonadaceae</taxon>
        <taxon>Blastomonas</taxon>
    </lineage>
</organism>
<evidence type="ECO:0000256" key="1">
    <source>
        <dbReference type="SAM" id="Phobius"/>
    </source>
</evidence>
<dbReference type="InterPro" id="IPR054655">
    <property type="entry name" value="XrtV-like"/>
</dbReference>
<keyword evidence="1" id="KW-0812">Transmembrane</keyword>
<protein>
    <recommendedName>
        <fullName evidence="4">EamA domain-containing protein</fullName>
    </recommendedName>
</protein>
<dbReference type="EMBL" id="BMGD01000008">
    <property type="protein sequence ID" value="GGB75487.1"/>
    <property type="molecule type" value="Genomic_DNA"/>
</dbReference>
<sequence length="149" mass="16350">MTDLARCHALNTQFLFELALCYLDPVDRSDSLFAHCFAVTCHRKQPGTGCYPSSKLLAMTAQSVHRGRMETAFDWLSVAVFGAIALTYLHRSLILTIRPDPIIAYLPPVAACALANWLGNEGEGFAASGILLAAVIYYLLVLRPIDDFS</sequence>
<evidence type="ECO:0008006" key="4">
    <source>
        <dbReference type="Google" id="ProtNLM"/>
    </source>
</evidence>